<dbReference type="GO" id="GO:0016020">
    <property type="term" value="C:membrane"/>
    <property type="evidence" value="ECO:0007669"/>
    <property type="project" value="UniProtKB-SubCell"/>
</dbReference>
<dbReference type="AlphaFoldDB" id="A0A370R4Z1"/>
<dbReference type="OrthoDB" id="256494at2"/>
<dbReference type="GO" id="GO:0004721">
    <property type="term" value="F:phosphoprotein phosphatase activity"/>
    <property type="evidence" value="ECO:0007669"/>
    <property type="project" value="UniProtKB-KW"/>
</dbReference>
<feature type="transmembrane region" description="Helical" evidence="3">
    <location>
        <begin position="128"/>
        <end position="146"/>
    </location>
</feature>
<keyword evidence="2" id="KW-0904">Protein phosphatase</keyword>
<dbReference type="SMART" id="SM00195">
    <property type="entry name" value="DSPc"/>
    <property type="match status" value="1"/>
</dbReference>
<keyword evidence="3" id="KW-0472">Membrane</keyword>
<keyword evidence="3" id="KW-0812">Transmembrane</keyword>
<dbReference type="InterPro" id="IPR029021">
    <property type="entry name" value="Prot-tyrosine_phosphatase-like"/>
</dbReference>
<feature type="transmembrane region" description="Helical" evidence="3">
    <location>
        <begin position="182"/>
        <end position="202"/>
    </location>
</feature>
<dbReference type="Pfam" id="PF00782">
    <property type="entry name" value="DSPc"/>
    <property type="match status" value="1"/>
</dbReference>
<evidence type="ECO:0000259" key="4">
    <source>
        <dbReference type="PROSITE" id="PS50056"/>
    </source>
</evidence>
<feature type="transmembrane region" description="Helical" evidence="3">
    <location>
        <begin position="158"/>
        <end position="176"/>
    </location>
</feature>
<feature type="transmembrane region" description="Helical" evidence="3">
    <location>
        <begin position="51"/>
        <end position="75"/>
    </location>
</feature>
<feature type="transmembrane region" description="Helical" evidence="3">
    <location>
        <begin position="214"/>
        <end position="237"/>
    </location>
</feature>
<evidence type="ECO:0000313" key="5">
    <source>
        <dbReference type="EMBL" id="RDK97476.1"/>
    </source>
</evidence>
<dbReference type="EMBL" id="QRAP01000001">
    <property type="protein sequence ID" value="RDK97476.1"/>
    <property type="molecule type" value="Genomic_DNA"/>
</dbReference>
<dbReference type="PROSITE" id="PS00383">
    <property type="entry name" value="TYR_PHOSPHATASE_1"/>
    <property type="match status" value="1"/>
</dbReference>
<dbReference type="Proteomes" id="UP000254848">
    <property type="component" value="Unassembled WGS sequence"/>
</dbReference>
<dbReference type="PROSITE" id="PS50056">
    <property type="entry name" value="TYR_PHOSPHATASE_2"/>
    <property type="match status" value="1"/>
</dbReference>
<sequence length="433" mass="48436">MVPRRTLWRRGAVWLVVLAPLFFLTYGQVNQFTAGRAGVESLVFGWETQIPFLPWTIVPYWSIDLLYGLSLFVCTSRRELTRHAWRLVAASLLACAGFLLFPLKFSFVRPQSEGLFGWLFQQLELFDLPYNQAPSLHIMLAWLLWLRFWPHLRGVWRPVMSAWFLLIAASVLTTWQHHFIDVLTGLAAGVVISYAIPINSNWRWRPASGKGRRLMLRYAAAALICLITGFSALAYAWLLWPGMALGAIALAYAGLGSGALQKNANGNISPSSRLLLFPYRLGARLSMCWFMRRLAPVTEIAPGMFVGGYPLRSVSQGAVLDVTAEFSRNRHTAGRGYVCEPMLDLVAPDAEQLERAVMALTQLQAQYGSVLVHCALGLSRSALVGAAWLLACGVAASPRQSVELLHCRRPQIVLSPSFLQVLEQWHQQRTKNV</sequence>
<dbReference type="SUPFAM" id="SSF52799">
    <property type="entry name" value="(Phosphotyrosine protein) phosphatases II"/>
    <property type="match status" value="1"/>
</dbReference>
<dbReference type="InterPro" id="IPR000387">
    <property type="entry name" value="Tyr_Pase_dom"/>
</dbReference>
<keyword evidence="3" id="KW-1133">Transmembrane helix</keyword>
<comment type="caution">
    <text evidence="5">The sequence shown here is derived from an EMBL/GenBank/DDBJ whole genome shotgun (WGS) entry which is preliminary data.</text>
</comment>
<evidence type="ECO:0000313" key="6">
    <source>
        <dbReference type="Proteomes" id="UP000254848"/>
    </source>
</evidence>
<keyword evidence="1" id="KW-0378">Hydrolase</keyword>
<feature type="domain" description="Tyrosine specific protein phosphatases" evidence="4">
    <location>
        <begin position="351"/>
        <end position="420"/>
    </location>
</feature>
<evidence type="ECO:0000256" key="2">
    <source>
        <dbReference type="ARBA" id="ARBA00022912"/>
    </source>
</evidence>
<name>A0A370R4Z1_9GAMM</name>
<keyword evidence="6" id="KW-1185">Reference proteome</keyword>
<accession>A0A370R4Z1</accession>
<dbReference type="PANTHER" id="PTHR47216:SF4">
    <property type="entry name" value="OS01G0859400 PROTEIN"/>
    <property type="match status" value="1"/>
</dbReference>
<protein>
    <submittedName>
        <fullName evidence="5">PAP2 superfamily protein</fullName>
    </submittedName>
</protein>
<reference evidence="5 6" key="1">
    <citation type="submission" date="2018-07" db="EMBL/GenBank/DDBJ databases">
        <title>Genomic Encyclopedia of Type Strains, Phase IV (KMG-IV): sequencing the most valuable type-strain genomes for metagenomic binning, comparative biology and taxonomic classification.</title>
        <authorList>
            <person name="Goeker M."/>
        </authorList>
    </citation>
    <scope>NUCLEOTIDE SEQUENCE [LARGE SCALE GENOMIC DNA]</scope>
    <source>
        <strain evidence="5 6">DSM 103736</strain>
    </source>
</reference>
<dbReference type="InterPro" id="IPR020422">
    <property type="entry name" value="TYR_PHOSPHATASE_DUAL_dom"/>
</dbReference>
<dbReference type="InterPro" id="IPR000340">
    <property type="entry name" value="Dual-sp_phosphatase_cat-dom"/>
</dbReference>
<gene>
    <name evidence="5" type="ORF">C8D90_101926</name>
</gene>
<feature type="transmembrane region" description="Helical" evidence="3">
    <location>
        <begin position="87"/>
        <end position="108"/>
    </location>
</feature>
<dbReference type="InterPro" id="IPR016130">
    <property type="entry name" value="Tyr_Pase_AS"/>
</dbReference>
<dbReference type="CDD" id="cd03386">
    <property type="entry name" value="PAP2_Aur1_like"/>
    <property type="match status" value="1"/>
</dbReference>
<evidence type="ECO:0000256" key="1">
    <source>
        <dbReference type="ARBA" id="ARBA00022801"/>
    </source>
</evidence>
<organism evidence="5 6">
    <name type="scientific">Enterobacillus tribolii</name>
    <dbReference type="NCBI Taxonomy" id="1487935"/>
    <lineage>
        <taxon>Bacteria</taxon>
        <taxon>Pseudomonadati</taxon>
        <taxon>Pseudomonadota</taxon>
        <taxon>Gammaproteobacteria</taxon>
        <taxon>Enterobacterales</taxon>
        <taxon>Hafniaceae</taxon>
        <taxon>Enterobacillus</taxon>
    </lineage>
</organism>
<dbReference type="PANTHER" id="PTHR47216">
    <property type="match status" value="1"/>
</dbReference>
<proteinExistence type="predicted"/>
<evidence type="ECO:0000256" key="3">
    <source>
        <dbReference type="SAM" id="Phobius"/>
    </source>
</evidence>
<dbReference type="Gene3D" id="3.90.190.10">
    <property type="entry name" value="Protein tyrosine phosphatase superfamily"/>
    <property type="match status" value="1"/>
</dbReference>